<dbReference type="STRING" id="576118.SAMN05216216_10312"/>
<dbReference type="OrthoDB" id="9784009at2"/>
<reference evidence="4" key="1">
    <citation type="submission" date="2016-10" db="EMBL/GenBank/DDBJ databases">
        <authorList>
            <person name="Varghese N."/>
            <person name="Submissions S."/>
        </authorList>
    </citation>
    <scope>NUCLEOTIDE SEQUENCE [LARGE SCALE GENOMIC DNA]</scope>
    <source>
        <strain evidence="4">CGMCC 1.8895</strain>
    </source>
</reference>
<protein>
    <submittedName>
        <fullName evidence="3">Glyoxylase, beta-lactamase superfamily II</fullName>
    </submittedName>
</protein>
<dbReference type="InterPro" id="IPR001763">
    <property type="entry name" value="Rhodanese-like_dom"/>
</dbReference>
<dbReference type="Proteomes" id="UP000199008">
    <property type="component" value="Unassembled WGS sequence"/>
</dbReference>
<dbReference type="GO" id="GO:0046872">
    <property type="term" value="F:metal ion binding"/>
    <property type="evidence" value="ECO:0007669"/>
    <property type="project" value="UniProtKB-KW"/>
</dbReference>
<accession>A0A1G9BK41</accession>
<dbReference type="AlphaFoldDB" id="A0A1G9BK41"/>
<dbReference type="FunFam" id="3.60.15.10:FF:000030">
    <property type="entry name" value="Metallo-beta-lactamase family protein"/>
    <property type="match status" value="1"/>
</dbReference>
<dbReference type="InterPro" id="IPR051682">
    <property type="entry name" value="Mito_Persulfide_Diox"/>
</dbReference>
<dbReference type="EMBL" id="FNFY01000003">
    <property type="protein sequence ID" value="SDK39888.1"/>
    <property type="molecule type" value="Genomic_DNA"/>
</dbReference>
<dbReference type="Gene3D" id="3.40.250.10">
    <property type="entry name" value="Rhodanese-like domain"/>
    <property type="match status" value="2"/>
</dbReference>
<evidence type="ECO:0000313" key="3">
    <source>
        <dbReference type="EMBL" id="SDK39888.1"/>
    </source>
</evidence>
<dbReference type="SUPFAM" id="SSF56281">
    <property type="entry name" value="Metallo-hydrolase/oxidoreductase"/>
    <property type="match status" value="1"/>
</dbReference>
<sequence>MFFKQFYDEKLSQTSYMIACQQTKDAIIIDPSRVLDEYEEVAYKQGYNISYAAETHIHADFASGLRDAARKFGSRLFVSDEGDDNWKYENMPENTVFLKEGDTIEVGNVELKVMHTPGHTPESITFILTDHGGGSEEPMGMFTGDFLFVGDIGRPDLLEEAAKMKGTTELGAKEMFNSLKKLENYPDFLQIWPGHGAGSPCGKALGAVPLSTLGYERQNNWALKAENEESFVKELVSDQPEPPTHFAHMKKVNKEGLPEFKVKEVDVGTPEQLPGQIFDLRSKETFSEGFIKGSINIPFNDKFLRFAGWYVDFNRPMTLIADPENSEQLQKDFASIGFDDIALIVPEDKVEQYAVASYENVQPAELTADYEDKNILDVRSKSEYRKENLKNAKHLHFGQLTSEDKEIPFDKEDNIYVHCQSGVRSAIAASVLKAEGYENIINVRKGYNGIKNELQT</sequence>
<dbReference type="InterPro" id="IPR036866">
    <property type="entry name" value="RibonucZ/Hydroxyglut_hydro"/>
</dbReference>
<dbReference type="InterPro" id="IPR036873">
    <property type="entry name" value="Rhodanese-like_dom_sf"/>
</dbReference>
<dbReference type="SMART" id="SM00849">
    <property type="entry name" value="Lactamase_B"/>
    <property type="match status" value="1"/>
</dbReference>
<name>A0A1G9BK41_9BACL</name>
<dbReference type="PANTHER" id="PTHR43084">
    <property type="entry name" value="PERSULFIDE DIOXYGENASE ETHE1"/>
    <property type="match status" value="1"/>
</dbReference>
<keyword evidence="4" id="KW-1185">Reference proteome</keyword>
<dbReference type="GO" id="GO:0006749">
    <property type="term" value="P:glutathione metabolic process"/>
    <property type="evidence" value="ECO:0007669"/>
    <property type="project" value="InterPro"/>
</dbReference>
<dbReference type="RefSeq" id="WP_092984361.1">
    <property type="nucleotide sequence ID" value="NZ_FNFY01000003.1"/>
</dbReference>
<dbReference type="PANTHER" id="PTHR43084:SF1">
    <property type="entry name" value="PERSULFIDE DIOXYGENASE ETHE1, MITOCHONDRIAL"/>
    <property type="match status" value="1"/>
</dbReference>
<keyword evidence="1" id="KW-0479">Metal-binding</keyword>
<dbReference type="Pfam" id="PF00581">
    <property type="entry name" value="Rhodanese"/>
    <property type="match status" value="1"/>
</dbReference>
<dbReference type="SUPFAM" id="SSF52821">
    <property type="entry name" value="Rhodanese/Cell cycle control phosphatase"/>
    <property type="match status" value="2"/>
</dbReference>
<dbReference type="Pfam" id="PF00753">
    <property type="entry name" value="Lactamase_B"/>
    <property type="match status" value="1"/>
</dbReference>
<organism evidence="3 4">
    <name type="scientific">Lacicoccus qingdaonensis</name>
    <dbReference type="NCBI Taxonomy" id="576118"/>
    <lineage>
        <taxon>Bacteria</taxon>
        <taxon>Bacillati</taxon>
        <taxon>Bacillota</taxon>
        <taxon>Bacilli</taxon>
        <taxon>Bacillales</taxon>
        <taxon>Salinicoccaceae</taxon>
        <taxon>Lacicoccus</taxon>
    </lineage>
</organism>
<gene>
    <name evidence="3" type="ORF">SAMN05216216_10312</name>
</gene>
<dbReference type="GO" id="GO:0070813">
    <property type="term" value="P:hydrogen sulfide metabolic process"/>
    <property type="evidence" value="ECO:0007669"/>
    <property type="project" value="TreeGrafter"/>
</dbReference>
<evidence type="ECO:0000313" key="4">
    <source>
        <dbReference type="Proteomes" id="UP000199008"/>
    </source>
</evidence>
<evidence type="ECO:0000259" key="2">
    <source>
        <dbReference type="PROSITE" id="PS50206"/>
    </source>
</evidence>
<dbReference type="GO" id="GO:0050313">
    <property type="term" value="F:sulfur dioxygenase activity"/>
    <property type="evidence" value="ECO:0007669"/>
    <property type="project" value="InterPro"/>
</dbReference>
<dbReference type="InterPro" id="IPR044528">
    <property type="entry name" value="POD-like_MBL-fold"/>
</dbReference>
<dbReference type="Gene3D" id="3.60.15.10">
    <property type="entry name" value="Ribonuclease Z/Hydroxyacylglutathione hydrolase-like"/>
    <property type="match status" value="1"/>
</dbReference>
<proteinExistence type="predicted"/>
<dbReference type="PROSITE" id="PS50206">
    <property type="entry name" value="RHODANESE_3"/>
    <property type="match status" value="1"/>
</dbReference>
<evidence type="ECO:0000256" key="1">
    <source>
        <dbReference type="ARBA" id="ARBA00022723"/>
    </source>
</evidence>
<dbReference type="InterPro" id="IPR001279">
    <property type="entry name" value="Metallo-B-lactamas"/>
</dbReference>
<dbReference type="SMART" id="SM00450">
    <property type="entry name" value="RHOD"/>
    <property type="match status" value="1"/>
</dbReference>
<dbReference type="CDD" id="cd07724">
    <property type="entry name" value="POD-like_MBL-fold"/>
    <property type="match status" value="1"/>
</dbReference>
<feature type="domain" description="Rhodanese" evidence="2">
    <location>
        <begin position="369"/>
        <end position="456"/>
    </location>
</feature>
<dbReference type="CDD" id="cd00158">
    <property type="entry name" value="RHOD"/>
    <property type="match status" value="1"/>
</dbReference>